<dbReference type="Pfam" id="PF00270">
    <property type="entry name" value="DEAD"/>
    <property type="match status" value="1"/>
</dbReference>
<proteinExistence type="inferred from homology"/>
<dbReference type="CDD" id="cd18787">
    <property type="entry name" value="SF2_C_DEAD"/>
    <property type="match status" value="1"/>
</dbReference>
<dbReference type="PROSITE" id="PS51192">
    <property type="entry name" value="HELICASE_ATP_BIND_1"/>
    <property type="match status" value="1"/>
</dbReference>
<dbReference type="RefSeq" id="XP_013251981.1">
    <property type="nucleotide sequence ID" value="XM_013396527.1"/>
</dbReference>
<evidence type="ECO:0000256" key="4">
    <source>
        <dbReference type="ARBA" id="ARBA00022840"/>
    </source>
</evidence>
<dbReference type="GO" id="GO:0003676">
    <property type="term" value="F:nucleic acid binding"/>
    <property type="evidence" value="ECO:0007669"/>
    <property type="project" value="InterPro"/>
</dbReference>
<protein>
    <submittedName>
        <fullName evidence="9">DEAD/DEAH box helicase, putative</fullName>
    </submittedName>
</protein>
<dbReference type="InterPro" id="IPR050079">
    <property type="entry name" value="DEAD_box_RNA_helicase"/>
</dbReference>
<dbReference type="OrthoDB" id="4255at2759"/>
<dbReference type="InterPro" id="IPR011545">
    <property type="entry name" value="DEAD/DEAH_box_helicase_dom"/>
</dbReference>
<evidence type="ECO:0000259" key="8">
    <source>
        <dbReference type="PROSITE" id="PS51194"/>
    </source>
</evidence>
<evidence type="ECO:0000256" key="2">
    <source>
        <dbReference type="ARBA" id="ARBA00022801"/>
    </source>
</evidence>
<evidence type="ECO:0000256" key="1">
    <source>
        <dbReference type="ARBA" id="ARBA00022741"/>
    </source>
</evidence>
<dbReference type="InterPro" id="IPR000629">
    <property type="entry name" value="RNA-helicase_DEAD-box_CS"/>
</dbReference>
<feature type="region of interest" description="Disordered" evidence="6">
    <location>
        <begin position="87"/>
        <end position="144"/>
    </location>
</feature>
<reference evidence="9" key="2">
    <citation type="submission" date="2013-10" db="EMBL/GenBank/DDBJ databases">
        <authorList>
            <person name="Aslett M."/>
        </authorList>
    </citation>
    <scope>NUCLEOTIDE SEQUENCE</scope>
    <source>
        <strain evidence="9">Houghton</strain>
    </source>
</reference>
<keyword evidence="3 5" id="KW-0347">Helicase</keyword>
<evidence type="ECO:0000313" key="10">
    <source>
        <dbReference type="Proteomes" id="UP000018050"/>
    </source>
</evidence>
<dbReference type="GO" id="GO:0016787">
    <property type="term" value="F:hydrolase activity"/>
    <property type="evidence" value="ECO:0007669"/>
    <property type="project" value="UniProtKB-KW"/>
</dbReference>
<dbReference type="GO" id="GO:0003724">
    <property type="term" value="F:RNA helicase activity"/>
    <property type="evidence" value="ECO:0007669"/>
    <property type="project" value="TreeGrafter"/>
</dbReference>
<dbReference type="AlphaFoldDB" id="U6GC39"/>
<name>U6GC39_EIMAC</name>
<dbReference type="InterPro" id="IPR014001">
    <property type="entry name" value="Helicase_ATP-bd"/>
</dbReference>
<comment type="similarity">
    <text evidence="5">Belongs to the DEAD box helicase family.</text>
</comment>
<keyword evidence="10" id="KW-1185">Reference proteome</keyword>
<dbReference type="InterPro" id="IPR027417">
    <property type="entry name" value="P-loop_NTPase"/>
</dbReference>
<evidence type="ECO:0000256" key="5">
    <source>
        <dbReference type="RuleBase" id="RU000492"/>
    </source>
</evidence>
<dbReference type="OMA" id="LEANCGI"/>
<dbReference type="PANTHER" id="PTHR47959">
    <property type="entry name" value="ATP-DEPENDENT RNA HELICASE RHLE-RELATED"/>
    <property type="match status" value="1"/>
</dbReference>
<dbReference type="SMART" id="SM00487">
    <property type="entry name" value="DEXDc"/>
    <property type="match status" value="1"/>
</dbReference>
<dbReference type="CDD" id="cd00268">
    <property type="entry name" value="DEADc"/>
    <property type="match status" value="1"/>
</dbReference>
<reference evidence="9" key="1">
    <citation type="submission" date="2013-10" db="EMBL/GenBank/DDBJ databases">
        <title>Genomic analysis of the causative agents of coccidiosis in chickens.</title>
        <authorList>
            <person name="Reid A.J."/>
            <person name="Blake D."/>
            <person name="Billington K."/>
            <person name="Browne H."/>
            <person name="Dunn M."/>
            <person name="Hung S."/>
            <person name="Kawahara F."/>
            <person name="Miranda-Saavedra D."/>
            <person name="Mourier T."/>
            <person name="Nagra H."/>
            <person name="Otto T.D."/>
            <person name="Rawlings N."/>
            <person name="Sanchez A."/>
            <person name="Sanders M."/>
            <person name="Subramaniam C."/>
            <person name="Tay Y."/>
            <person name="Dear P."/>
            <person name="Doerig C."/>
            <person name="Gruber A."/>
            <person name="Parkinson J."/>
            <person name="Shirley M."/>
            <person name="Wan K.L."/>
            <person name="Berriman M."/>
            <person name="Tomley F."/>
            <person name="Pain A."/>
        </authorList>
    </citation>
    <scope>NUCLEOTIDE SEQUENCE</scope>
    <source>
        <strain evidence="9">Houghton</strain>
    </source>
</reference>
<dbReference type="Pfam" id="PF00271">
    <property type="entry name" value="Helicase_C"/>
    <property type="match status" value="1"/>
</dbReference>
<feature type="domain" description="Helicase C-terminal" evidence="8">
    <location>
        <begin position="492"/>
        <end position="641"/>
    </location>
</feature>
<dbReference type="InterPro" id="IPR001650">
    <property type="entry name" value="Helicase_C-like"/>
</dbReference>
<keyword evidence="4 5" id="KW-0067">ATP-binding</keyword>
<evidence type="ECO:0000313" key="9">
    <source>
        <dbReference type="EMBL" id="CDI77700.1"/>
    </source>
</evidence>
<feature type="region of interest" description="Disordered" evidence="6">
    <location>
        <begin position="406"/>
        <end position="425"/>
    </location>
</feature>
<dbReference type="PROSITE" id="PS00039">
    <property type="entry name" value="DEAD_ATP_HELICASE"/>
    <property type="match status" value="1"/>
</dbReference>
<dbReference type="VEuPathDB" id="ToxoDB:EAH_00026430"/>
<dbReference type="GeneID" id="25270713"/>
<dbReference type="Pfam" id="PF26142">
    <property type="entry name" value="DD_DDX21-DDX50"/>
    <property type="match status" value="1"/>
</dbReference>
<dbReference type="SMART" id="SM00490">
    <property type="entry name" value="HELICc"/>
    <property type="match status" value="1"/>
</dbReference>
<evidence type="ECO:0000256" key="3">
    <source>
        <dbReference type="ARBA" id="ARBA00022806"/>
    </source>
</evidence>
<dbReference type="InterPro" id="IPR044742">
    <property type="entry name" value="DEAD/DEAH_RhlB"/>
</dbReference>
<keyword evidence="2 5" id="KW-0378">Hydrolase</keyword>
<accession>U6GC39</accession>
<feature type="domain" description="Helicase ATP-binding" evidence="7">
    <location>
        <begin position="213"/>
        <end position="460"/>
    </location>
</feature>
<evidence type="ECO:0000256" key="6">
    <source>
        <dbReference type="SAM" id="MobiDB-lite"/>
    </source>
</evidence>
<dbReference type="PROSITE" id="PS51194">
    <property type="entry name" value="HELICASE_CTER"/>
    <property type="match status" value="1"/>
</dbReference>
<dbReference type="InterPro" id="IPR059027">
    <property type="entry name" value="DD_DDX21-DDX50"/>
</dbReference>
<feature type="compositionally biased region" description="Gly residues" evidence="6">
    <location>
        <begin position="119"/>
        <end position="128"/>
    </location>
</feature>
<dbReference type="GO" id="GO:0005829">
    <property type="term" value="C:cytosol"/>
    <property type="evidence" value="ECO:0007669"/>
    <property type="project" value="TreeGrafter"/>
</dbReference>
<organism evidence="9 10">
    <name type="scientific">Eimeria acervulina</name>
    <name type="common">Coccidian parasite</name>
    <dbReference type="NCBI Taxonomy" id="5801"/>
    <lineage>
        <taxon>Eukaryota</taxon>
        <taxon>Sar</taxon>
        <taxon>Alveolata</taxon>
        <taxon>Apicomplexa</taxon>
        <taxon>Conoidasida</taxon>
        <taxon>Coccidia</taxon>
        <taxon>Eucoccidiorida</taxon>
        <taxon>Eimeriorina</taxon>
        <taxon>Eimeriidae</taxon>
        <taxon>Eimeria</taxon>
    </lineage>
</organism>
<dbReference type="EMBL" id="HG670727">
    <property type="protein sequence ID" value="CDI77700.1"/>
    <property type="molecule type" value="Genomic_DNA"/>
</dbReference>
<dbReference type="Proteomes" id="UP000018050">
    <property type="component" value="Unassembled WGS sequence"/>
</dbReference>
<dbReference type="SUPFAM" id="SSF52540">
    <property type="entry name" value="P-loop containing nucleoside triphosphate hydrolases"/>
    <property type="match status" value="1"/>
</dbReference>
<dbReference type="Gene3D" id="3.40.50.300">
    <property type="entry name" value="P-loop containing nucleotide triphosphate hydrolases"/>
    <property type="match status" value="2"/>
</dbReference>
<dbReference type="GO" id="GO:0005524">
    <property type="term" value="F:ATP binding"/>
    <property type="evidence" value="ECO:0007669"/>
    <property type="project" value="UniProtKB-KW"/>
</dbReference>
<gene>
    <name evidence="9" type="ORF">EAH_00026430</name>
</gene>
<sequence length="729" mass="77860">MKSKKGAPRGPLGAPKDKLAFLLSSLFAAAVSLQPGKGPSRLWGPLYPKGAPWGSPPSMGLAFHWAEAQQHMLQRRGPPEGPLTFVGAPRVTGGPRAPGAPSRATKRGSEESANILQKGLGGLLGGPLGGPPGGPQGGAPGAPEAEGLLLQREGGEGLVKPLFPELQTAPQSTAHSEISGTKFKDIPEILPEIAAALEKRGITHMTNIQATSFKPIFEGVDLLGRSETGSGKTFAFLVPLLSRLLQQQQPAAAAAAAGVHAAQAVARPRLLVLAPTRELARQVHSELEALGGPLGFSSLCIYGGVPLQQQLRQIRLLCRPQQQQQQQQQGCRKGLDAVVATPGRLIDLMGLGPSASRPGPAALDLSGVMHVVLDEADEMLRFGFAEAVDLILSSVLSSRVLNAEGAPPAAYTPQSPPSSGFEHTPQNNTLMQQQLLLFSATQPNWVQKVAEKFLKNPQTVDAMLNRTVRTASSVRHLRMEVPSDCWGSSLSALLQGIVLCFCAANKQAIVFVATKTQADALAHESAAVNFSAAVLHGGVEQQTREAIMHAFKKGRYKTLICTDVAARGVDLGNVDLVVHCGVAHDSDVFVHRSGRTGRAGREGLSLLLHSPEERREVRALEANCGIRFEYKELPSVNEVLEATSASTKRQLDDVHRSVLPVFLSAAEDLLQRAEREGVQQQEVLARALAVAAGLKELPSRSLLTWRRGDTTLHLKKRNEWQSAQEAEDW</sequence>
<dbReference type="PANTHER" id="PTHR47959:SF1">
    <property type="entry name" value="ATP-DEPENDENT RNA HELICASE DBPA"/>
    <property type="match status" value="1"/>
</dbReference>
<evidence type="ECO:0000259" key="7">
    <source>
        <dbReference type="PROSITE" id="PS51192"/>
    </source>
</evidence>
<keyword evidence="1 5" id="KW-0547">Nucleotide-binding</keyword>